<dbReference type="InterPro" id="IPR055290">
    <property type="entry name" value="At3g26010-like"/>
</dbReference>
<dbReference type="InterPro" id="IPR001810">
    <property type="entry name" value="F-box_dom"/>
</dbReference>
<keyword evidence="4" id="KW-1185">Reference proteome</keyword>
<protein>
    <recommendedName>
        <fullName evidence="2">F-box domain-containing protein</fullName>
    </recommendedName>
</protein>
<evidence type="ECO:0000313" key="3">
    <source>
        <dbReference type="EMBL" id="CAL5090943.1"/>
    </source>
</evidence>
<dbReference type="Proteomes" id="UP001497457">
    <property type="component" value="Chromosome 8b"/>
</dbReference>
<evidence type="ECO:0000259" key="2">
    <source>
        <dbReference type="SMART" id="SM00256"/>
    </source>
</evidence>
<name>A0ABC9G9J6_9POAL</name>
<evidence type="ECO:0000256" key="1">
    <source>
        <dbReference type="SAM" id="MobiDB-lite"/>
    </source>
</evidence>
<dbReference type="EMBL" id="OZ075118">
    <property type="protein sequence ID" value="CAL5090943.1"/>
    <property type="molecule type" value="Genomic_DNA"/>
</dbReference>
<proteinExistence type="predicted"/>
<gene>
    <name evidence="3" type="ORF">URODEC1_LOCUS114105</name>
</gene>
<feature type="region of interest" description="Disordered" evidence="1">
    <location>
        <begin position="193"/>
        <end position="224"/>
    </location>
</feature>
<dbReference type="SMART" id="SM00256">
    <property type="entry name" value="FBOX"/>
    <property type="match status" value="1"/>
</dbReference>
<feature type="compositionally biased region" description="Acidic residues" evidence="1">
    <location>
        <begin position="193"/>
        <end position="207"/>
    </location>
</feature>
<dbReference type="Pfam" id="PF00646">
    <property type="entry name" value="F-box"/>
    <property type="match status" value="1"/>
</dbReference>
<reference evidence="3 4" key="2">
    <citation type="submission" date="2024-10" db="EMBL/GenBank/DDBJ databases">
        <authorList>
            <person name="Ryan C."/>
        </authorList>
    </citation>
    <scope>NUCLEOTIDE SEQUENCE [LARGE SCALE GENOMIC DNA]</scope>
</reference>
<sequence length="561" mass="63059">MGARQSLVVGRRLGGVVEDVLPNKVVLCYSIRESTCLFQMYLSVPLPLSSPVSLQCHPSTFPNLAAAAARRLVLRRRHPMALQATEQGSCPPRSAADNDPTRRPLALGGMDCSKRGAVAGIPDDALVEILSRLPAKFLCRSKCVSKAWCGLIADRLRCRKLPLTLEGFFYGCVYESRDEYRDHPFCGCCDERDSESDDEDGSSEDDKEGGNNGKGCSEDGDEGSGCKDKSGHFINLLGESVPLVDPSFSLLRKQPEIKNFTLLDSCNGLLLFGQTWYSTAGVTTSYIVYNPATEHWVPVPSSGFTSNPLEYYDSDDDDEDSCVLTYLIFDPVMSSHFQLIEFYHNSEVALLRTYSSETERWGDKPMERWQWKKGGKWDMHKTMTSMRGSTFFNKMLHLIVSPSSSSTSPELIAAIDEKGKTRKVIHWVEDRGFPIFVGQSRGRLHCLSVSGHSDDNSCHMTELSVWVPDDYDAEKWNLKHTVSFSELFGKNSCQFATDYNVTAIHPDQNFVFFIQHWDYKLISYDMDRKEVCVLRTVGRDYGVISPYVPYFSQTPVLSKKH</sequence>
<dbReference type="InterPro" id="IPR036047">
    <property type="entry name" value="F-box-like_dom_sf"/>
</dbReference>
<dbReference type="SUPFAM" id="SSF81383">
    <property type="entry name" value="F-box domain"/>
    <property type="match status" value="1"/>
</dbReference>
<organism evidence="3 4">
    <name type="scientific">Urochloa decumbens</name>
    <dbReference type="NCBI Taxonomy" id="240449"/>
    <lineage>
        <taxon>Eukaryota</taxon>
        <taxon>Viridiplantae</taxon>
        <taxon>Streptophyta</taxon>
        <taxon>Embryophyta</taxon>
        <taxon>Tracheophyta</taxon>
        <taxon>Spermatophyta</taxon>
        <taxon>Magnoliopsida</taxon>
        <taxon>Liliopsida</taxon>
        <taxon>Poales</taxon>
        <taxon>Poaceae</taxon>
        <taxon>PACMAD clade</taxon>
        <taxon>Panicoideae</taxon>
        <taxon>Panicodae</taxon>
        <taxon>Paniceae</taxon>
        <taxon>Melinidinae</taxon>
        <taxon>Urochloa</taxon>
    </lineage>
</organism>
<dbReference type="Gene3D" id="1.20.1280.50">
    <property type="match status" value="1"/>
</dbReference>
<feature type="domain" description="F-box" evidence="2">
    <location>
        <begin position="121"/>
        <end position="161"/>
    </location>
</feature>
<reference evidence="4" key="1">
    <citation type="submission" date="2024-06" db="EMBL/GenBank/DDBJ databases">
        <authorList>
            <person name="Ryan C."/>
        </authorList>
    </citation>
    <scope>NUCLEOTIDE SEQUENCE [LARGE SCALE GENOMIC DNA]</scope>
</reference>
<dbReference type="PANTHER" id="PTHR35546">
    <property type="entry name" value="F-BOX PROTEIN INTERACTION DOMAIN PROTEIN-RELATED"/>
    <property type="match status" value="1"/>
</dbReference>
<dbReference type="CDD" id="cd22157">
    <property type="entry name" value="F-box_AtFBW1-like"/>
    <property type="match status" value="1"/>
</dbReference>
<dbReference type="PANTHER" id="PTHR35546:SF105">
    <property type="entry name" value="OS05G0139200 PROTEIN"/>
    <property type="match status" value="1"/>
</dbReference>
<accession>A0ABC9G9J6</accession>
<evidence type="ECO:0000313" key="4">
    <source>
        <dbReference type="Proteomes" id="UP001497457"/>
    </source>
</evidence>
<dbReference type="AlphaFoldDB" id="A0ABC9G9J6"/>